<dbReference type="GO" id="GO:0006874">
    <property type="term" value="P:intracellular calcium ion homeostasis"/>
    <property type="evidence" value="ECO:0007669"/>
    <property type="project" value="TreeGrafter"/>
</dbReference>
<evidence type="ECO:0000256" key="5">
    <source>
        <dbReference type="SAM" id="Phobius"/>
    </source>
</evidence>
<dbReference type="PANTHER" id="PTHR10846:SF8">
    <property type="entry name" value="INNER MEMBRANE PROTEIN YRBG"/>
    <property type="match status" value="1"/>
</dbReference>
<gene>
    <name evidence="7" type="ORF">SAMN05421781_2390</name>
</gene>
<dbReference type="InterPro" id="IPR044880">
    <property type="entry name" value="NCX_ion-bd_dom_sf"/>
</dbReference>
<accession>A0A1H2WE95</accession>
<feature type="transmembrane region" description="Helical" evidence="5">
    <location>
        <begin position="156"/>
        <end position="179"/>
    </location>
</feature>
<dbReference type="STRING" id="1122204.SAMN05421781_2390"/>
<feature type="transmembrane region" description="Helical" evidence="5">
    <location>
        <begin position="260"/>
        <end position="279"/>
    </location>
</feature>
<dbReference type="InterPro" id="IPR004837">
    <property type="entry name" value="NaCa_Exmemb"/>
</dbReference>
<dbReference type="GO" id="GO:0008273">
    <property type="term" value="F:calcium, potassium:sodium antiporter activity"/>
    <property type="evidence" value="ECO:0007669"/>
    <property type="project" value="TreeGrafter"/>
</dbReference>
<dbReference type="Proteomes" id="UP000199488">
    <property type="component" value="Unassembled WGS sequence"/>
</dbReference>
<keyword evidence="8" id="KW-1185">Reference proteome</keyword>
<dbReference type="Pfam" id="PF01699">
    <property type="entry name" value="Na_Ca_ex"/>
    <property type="match status" value="2"/>
</dbReference>
<dbReference type="GO" id="GO:0005886">
    <property type="term" value="C:plasma membrane"/>
    <property type="evidence" value="ECO:0007669"/>
    <property type="project" value="TreeGrafter"/>
</dbReference>
<sequence>MFSAVKLSGYADIISRNTKIGGLLAGTILLAVATSLPELTATISASVIGNADIAVGNGLGSIIFNIFFLFLLDIYFRNKRLFLKVSDDHLYTAVIALLLCIVTAGGLMLHYPLSFFGISVISVLVVAIYTGGMLYISKKQKDTADEGKKASPDQNVNIRGTVIKFITFAAIIFVSGSALSISGDLMSSTTGISATAVGSILVATATSLPDAVSVFVALRLANVNMAIGTILGSNIFNVLVTAIGDVFYRGGSIWMDTSDQTTIIAVAGFVLTGLVMIIVKRDRTKNAFTYMMPSLVVVIGYMVMIASILFYNGST</sequence>
<dbReference type="PANTHER" id="PTHR10846">
    <property type="entry name" value="SODIUM/POTASSIUM/CALCIUM EXCHANGER"/>
    <property type="match status" value="1"/>
</dbReference>
<evidence type="ECO:0000259" key="6">
    <source>
        <dbReference type="Pfam" id="PF01699"/>
    </source>
</evidence>
<feature type="transmembrane region" description="Helical" evidence="5">
    <location>
        <begin position="115"/>
        <end position="136"/>
    </location>
</feature>
<protein>
    <submittedName>
        <fullName evidence="7">Cation:H+ antiporter</fullName>
    </submittedName>
</protein>
<dbReference type="GO" id="GO:0005262">
    <property type="term" value="F:calcium channel activity"/>
    <property type="evidence" value="ECO:0007669"/>
    <property type="project" value="TreeGrafter"/>
</dbReference>
<evidence type="ECO:0000256" key="1">
    <source>
        <dbReference type="ARBA" id="ARBA00004141"/>
    </source>
</evidence>
<feature type="domain" description="Sodium/calcium exchanger membrane region" evidence="6">
    <location>
        <begin position="3"/>
        <end position="124"/>
    </location>
</feature>
<dbReference type="AlphaFoldDB" id="A0A1H2WE95"/>
<dbReference type="InterPro" id="IPR004481">
    <property type="entry name" value="K/Na/Ca-exchanger"/>
</dbReference>
<feature type="transmembrane region" description="Helical" evidence="5">
    <location>
        <begin position="225"/>
        <end position="248"/>
    </location>
</feature>
<feature type="transmembrane region" description="Helical" evidence="5">
    <location>
        <begin position="291"/>
        <end position="311"/>
    </location>
</feature>
<keyword evidence="4 5" id="KW-0472">Membrane</keyword>
<evidence type="ECO:0000256" key="4">
    <source>
        <dbReference type="ARBA" id="ARBA00023136"/>
    </source>
</evidence>
<dbReference type="Gene3D" id="1.20.1420.30">
    <property type="entry name" value="NCX, central ion-binding region"/>
    <property type="match status" value="1"/>
</dbReference>
<feature type="transmembrane region" description="Helical" evidence="5">
    <location>
        <begin position="54"/>
        <end position="76"/>
    </location>
</feature>
<feature type="domain" description="Sodium/calcium exchanger membrane region" evidence="6">
    <location>
        <begin position="165"/>
        <end position="305"/>
    </location>
</feature>
<feature type="transmembrane region" description="Helical" evidence="5">
    <location>
        <begin position="191"/>
        <end position="218"/>
    </location>
</feature>
<name>A0A1H2WE95_9BACI</name>
<reference evidence="7 8" key="1">
    <citation type="submission" date="2016-10" db="EMBL/GenBank/DDBJ databases">
        <authorList>
            <person name="de Groot N.N."/>
        </authorList>
    </citation>
    <scope>NUCLEOTIDE SEQUENCE [LARGE SCALE GENOMIC DNA]</scope>
    <source>
        <strain evidence="7 8">DSM 23126</strain>
    </source>
</reference>
<evidence type="ECO:0000256" key="2">
    <source>
        <dbReference type="ARBA" id="ARBA00022692"/>
    </source>
</evidence>
<comment type="subcellular location">
    <subcellularLocation>
        <location evidence="1">Membrane</location>
        <topology evidence="1">Multi-pass membrane protein</topology>
    </subcellularLocation>
</comment>
<keyword evidence="2 5" id="KW-0812">Transmembrane</keyword>
<organism evidence="7 8">
    <name type="scientific">Marinococcus luteus</name>
    <dbReference type="NCBI Taxonomy" id="1122204"/>
    <lineage>
        <taxon>Bacteria</taxon>
        <taxon>Bacillati</taxon>
        <taxon>Bacillota</taxon>
        <taxon>Bacilli</taxon>
        <taxon>Bacillales</taxon>
        <taxon>Bacillaceae</taxon>
        <taxon>Marinococcus</taxon>
    </lineage>
</organism>
<feature type="transmembrane region" description="Helical" evidence="5">
    <location>
        <begin position="88"/>
        <end position="109"/>
    </location>
</feature>
<dbReference type="EMBL" id="FNNC01000005">
    <property type="protein sequence ID" value="SDW78920.1"/>
    <property type="molecule type" value="Genomic_DNA"/>
</dbReference>
<evidence type="ECO:0000256" key="3">
    <source>
        <dbReference type="ARBA" id="ARBA00022989"/>
    </source>
</evidence>
<feature type="transmembrane region" description="Helical" evidence="5">
    <location>
        <begin position="21"/>
        <end position="48"/>
    </location>
</feature>
<evidence type="ECO:0000313" key="7">
    <source>
        <dbReference type="EMBL" id="SDW78920.1"/>
    </source>
</evidence>
<proteinExistence type="predicted"/>
<keyword evidence="3 5" id="KW-1133">Transmembrane helix</keyword>
<evidence type="ECO:0000313" key="8">
    <source>
        <dbReference type="Proteomes" id="UP000199488"/>
    </source>
</evidence>